<dbReference type="PANTHER" id="PTHR40940:SF1">
    <property type="entry name" value="PROTEIN BATD"/>
    <property type="match status" value="1"/>
</dbReference>
<accession>A0A383B6B9</accession>
<name>A0A383B6B9_9ZZZZ</name>
<protein>
    <recommendedName>
        <fullName evidence="2">Protein BatD</fullName>
    </recommendedName>
</protein>
<organism evidence="1">
    <name type="scientific">marine metagenome</name>
    <dbReference type="NCBI Taxonomy" id="408172"/>
    <lineage>
        <taxon>unclassified sequences</taxon>
        <taxon>metagenomes</taxon>
        <taxon>ecological metagenomes</taxon>
    </lineage>
</organism>
<evidence type="ECO:0000313" key="1">
    <source>
        <dbReference type="EMBL" id="SVE15434.1"/>
    </source>
</evidence>
<proteinExistence type="predicted"/>
<sequence length="167" mass="18465">MKNNSKKKCPVWIIVSTLVFIAITPGIVLAKGISISSSVDKNHLTLEDSIELSVTVYGFRSPSKPELPPLPDFQVRSTGTQSSTQIFNSDVQTSITHKYLLIPKNFGKFVIGPAILNISGSVYKSNPITVTVEKSKPTMADRNKNIFIETSVSKKEPYINEQVVYTF</sequence>
<dbReference type="Pfam" id="PF13584">
    <property type="entry name" value="BatD"/>
    <property type="match status" value="1"/>
</dbReference>
<evidence type="ECO:0008006" key="2">
    <source>
        <dbReference type="Google" id="ProtNLM"/>
    </source>
</evidence>
<dbReference type="PANTHER" id="PTHR40940">
    <property type="entry name" value="PROTEIN BATD-RELATED"/>
    <property type="match status" value="1"/>
</dbReference>
<gene>
    <name evidence="1" type="ORF">METZ01_LOCUS468288</name>
</gene>
<dbReference type="AlphaFoldDB" id="A0A383B6B9"/>
<dbReference type="EMBL" id="UINC01197781">
    <property type="protein sequence ID" value="SVE15434.1"/>
    <property type="molecule type" value="Genomic_DNA"/>
</dbReference>
<dbReference type="InterPro" id="IPR025738">
    <property type="entry name" value="BatD"/>
</dbReference>
<feature type="non-terminal residue" evidence="1">
    <location>
        <position position="167"/>
    </location>
</feature>
<reference evidence="1" key="1">
    <citation type="submission" date="2018-05" db="EMBL/GenBank/DDBJ databases">
        <authorList>
            <person name="Lanie J.A."/>
            <person name="Ng W.-L."/>
            <person name="Kazmierczak K.M."/>
            <person name="Andrzejewski T.M."/>
            <person name="Davidsen T.M."/>
            <person name="Wayne K.J."/>
            <person name="Tettelin H."/>
            <person name="Glass J.I."/>
            <person name="Rusch D."/>
            <person name="Podicherti R."/>
            <person name="Tsui H.-C.T."/>
            <person name="Winkler M.E."/>
        </authorList>
    </citation>
    <scope>NUCLEOTIDE SEQUENCE</scope>
</reference>